<comment type="caution">
    <text evidence="1">The sequence shown here is derived from an EMBL/GenBank/DDBJ whole genome shotgun (WGS) entry which is preliminary data.</text>
</comment>
<accession>A0AAV1QWG7</accession>
<sequence length="171" mass="18748">MGSYPSECIERFVALALRCCHTKQEKRPSMLEVVRELENILRILPETDTTDIESASTYSGKTAPAFSGMLASSSSFYASRDASKSSTLLGSDISSGVIPLTASLISKLENSVCLLISPTPPPQIVQFSEICKVGLIPKCRILINSKKSAYKVKNYFTIRRLDLTDGNLYSQ</sequence>
<name>A0AAV1QWG7_9ROSI</name>
<dbReference type="EMBL" id="CAWUPB010000428">
    <property type="protein sequence ID" value="CAK7324655.1"/>
    <property type="molecule type" value="Genomic_DNA"/>
</dbReference>
<organism evidence="1 2">
    <name type="scientific">Dovyalis caffra</name>
    <dbReference type="NCBI Taxonomy" id="77055"/>
    <lineage>
        <taxon>Eukaryota</taxon>
        <taxon>Viridiplantae</taxon>
        <taxon>Streptophyta</taxon>
        <taxon>Embryophyta</taxon>
        <taxon>Tracheophyta</taxon>
        <taxon>Spermatophyta</taxon>
        <taxon>Magnoliopsida</taxon>
        <taxon>eudicotyledons</taxon>
        <taxon>Gunneridae</taxon>
        <taxon>Pentapetalae</taxon>
        <taxon>rosids</taxon>
        <taxon>fabids</taxon>
        <taxon>Malpighiales</taxon>
        <taxon>Salicaceae</taxon>
        <taxon>Flacourtieae</taxon>
        <taxon>Dovyalis</taxon>
    </lineage>
</organism>
<evidence type="ECO:0000313" key="2">
    <source>
        <dbReference type="Proteomes" id="UP001314170"/>
    </source>
</evidence>
<protein>
    <submittedName>
        <fullName evidence="1">Uncharacterized protein</fullName>
    </submittedName>
</protein>
<dbReference type="Proteomes" id="UP001314170">
    <property type="component" value="Unassembled WGS sequence"/>
</dbReference>
<gene>
    <name evidence="1" type="ORF">DCAF_LOCUS2312</name>
</gene>
<proteinExistence type="predicted"/>
<dbReference type="InterPro" id="IPR011009">
    <property type="entry name" value="Kinase-like_dom_sf"/>
</dbReference>
<keyword evidence="2" id="KW-1185">Reference proteome</keyword>
<reference evidence="1 2" key="1">
    <citation type="submission" date="2024-01" db="EMBL/GenBank/DDBJ databases">
        <authorList>
            <person name="Waweru B."/>
        </authorList>
    </citation>
    <scope>NUCLEOTIDE SEQUENCE [LARGE SCALE GENOMIC DNA]</scope>
</reference>
<evidence type="ECO:0000313" key="1">
    <source>
        <dbReference type="EMBL" id="CAK7324655.1"/>
    </source>
</evidence>
<dbReference type="SUPFAM" id="SSF56112">
    <property type="entry name" value="Protein kinase-like (PK-like)"/>
    <property type="match status" value="1"/>
</dbReference>
<dbReference type="Gene3D" id="1.10.510.10">
    <property type="entry name" value="Transferase(Phosphotransferase) domain 1"/>
    <property type="match status" value="1"/>
</dbReference>
<dbReference type="AlphaFoldDB" id="A0AAV1QWG7"/>